<protein>
    <submittedName>
        <fullName evidence="2">Uncharacterized protein</fullName>
    </submittedName>
</protein>
<evidence type="ECO:0000313" key="2">
    <source>
        <dbReference type="EMBL" id="KXZ61383.1"/>
    </source>
</evidence>
<name>A0A150HGU4_9MICO</name>
<gene>
    <name evidence="2" type="ORF">Mlaev_00642</name>
</gene>
<feature type="compositionally biased region" description="Acidic residues" evidence="1">
    <location>
        <begin position="90"/>
        <end position="107"/>
    </location>
</feature>
<feature type="region of interest" description="Disordered" evidence="1">
    <location>
        <begin position="85"/>
        <end position="148"/>
    </location>
</feature>
<organism evidence="2 3">
    <name type="scientific">Microbacterium laevaniformans</name>
    <dbReference type="NCBI Taxonomy" id="36807"/>
    <lineage>
        <taxon>Bacteria</taxon>
        <taxon>Bacillati</taxon>
        <taxon>Actinomycetota</taxon>
        <taxon>Actinomycetes</taxon>
        <taxon>Micrococcales</taxon>
        <taxon>Microbacteriaceae</taxon>
        <taxon>Microbacterium</taxon>
    </lineage>
</organism>
<dbReference type="EMBL" id="LRAD01000019">
    <property type="protein sequence ID" value="KXZ61383.1"/>
    <property type="molecule type" value="Genomic_DNA"/>
</dbReference>
<reference evidence="2 3" key="1">
    <citation type="submission" date="2016-01" db="EMBL/GenBank/DDBJ databases">
        <title>Draft genome sequences of Microbacterium laevaniformans LCDC 91-0039 and the type strain of Microbacterium hominis LCDC 84-209.</title>
        <authorList>
            <person name="Bernier A.-M."/>
            <person name="Bernard K."/>
        </authorList>
    </citation>
    <scope>NUCLEOTIDE SEQUENCE [LARGE SCALE GENOMIC DNA]</scope>
    <source>
        <strain evidence="2 3">LCDC 91-0039</strain>
    </source>
</reference>
<dbReference type="AlphaFoldDB" id="A0A150HGU4"/>
<dbReference type="PATRIC" id="fig|36807.3.peg.664"/>
<comment type="caution">
    <text evidence="2">The sequence shown here is derived from an EMBL/GenBank/DDBJ whole genome shotgun (WGS) entry which is preliminary data.</text>
</comment>
<keyword evidence="3" id="KW-1185">Reference proteome</keyword>
<dbReference type="STRING" id="36807.Mlaev_00642"/>
<evidence type="ECO:0000313" key="3">
    <source>
        <dbReference type="Proteomes" id="UP000075357"/>
    </source>
</evidence>
<evidence type="ECO:0000256" key="1">
    <source>
        <dbReference type="SAM" id="MobiDB-lite"/>
    </source>
</evidence>
<sequence>MLWELRDIALNPNRAMSEGERLRAIAMVLDRTMPKEVKHEVEVKPWEITMQQVFANAAPTLTRQPTPEQIAELEALTPEYDPEALAGYLDPDDIEDAEVVEDEDEDPRDALWQIHPARGANDRATATPPRVMVGSAEPPRRRRTEEDD</sequence>
<accession>A0A150HGU4</accession>
<proteinExistence type="predicted"/>
<dbReference type="Proteomes" id="UP000075357">
    <property type="component" value="Unassembled WGS sequence"/>
</dbReference>